<feature type="compositionally biased region" description="Basic and acidic residues" evidence="1">
    <location>
        <begin position="88"/>
        <end position="97"/>
    </location>
</feature>
<evidence type="ECO:0000313" key="3">
    <source>
        <dbReference type="Proteomes" id="UP000007431"/>
    </source>
</evidence>
<feature type="compositionally biased region" description="Basic residues" evidence="1">
    <location>
        <begin position="76"/>
        <end position="87"/>
    </location>
</feature>
<keyword evidence="3" id="KW-1185">Reference proteome</keyword>
<feature type="compositionally biased region" description="Low complexity" evidence="1">
    <location>
        <begin position="219"/>
        <end position="244"/>
    </location>
</feature>
<dbReference type="OrthoDB" id="10454239at2759"/>
<accession>D8Q441</accession>
<dbReference type="AlphaFoldDB" id="D8Q441"/>
<dbReference type="Proteomes" id="UP000007431">
    <property type="component" value="Unassembled WGS sequence"/>
</dbReference>
<dbReference type="VEuPathDB" id="FungiDB:SCHCODRAFT_02733964"/>
<dbReference type="HOGENOM" id="CLU_450678_0_0_1"/>
<proteinExistence type="predicted"/>
<feature type="region of interest" description="Disordered" evidence="1">
    <location>
        <begin position="1"/>
        <end position="60"/>
    </location>
</feature>
<name>D8Q441_SCHCM</name>
<reference evidence="2 3" key="1">
    <citation type="journal article" date="2010" name="Nat. Biotechnol.">
        <title>Genome sequence of the model mushroom Schizophyllum commune.</title>
        <authorList>
            <person name="Ohm R.A."/>
            <person name="de Jong J.F."/>
            <person name="Lugones L.G."/>
            <person name="Aerts A."/>
            <person name="Kothe E."/>
            <person name="Stajich J.E."/>
            <person name="de Vries R.P."/>
            <person name="Record E."/>
            <person name="Levasseur A."/>
            <person name="Baker S.E."/>
            <person name="Bartholomew K.A."/>
            <person name="Coutinho P.M."/>
            <person name="Erdmann S."/>
            <person name="Fowler T.J."/>
            <person name="Gathman A.C."/>
            <person name="Lombard V."/>
            <person name="Henrissat B."/>
            <person name="Knabe N."/>
            <person name="Kuees U."/>
            <person name="Lilly W.W."/>
            <person name="Lindquist E."/>
            <person name="Lucas S."/>
            <person name="Magnuson J.K."/>
            <person name="Piumi F."/>
            <person name="Raudaskoski M."/>
            <person name="Salamov A."/>
            <person name="Schmutz J."/>
            <person name="Schwarze F.W.M.R."/>
            <person name="vanKuyk P.A."/>
            <person name="Horton J.S."/>
            <person name="Grigoriev I.V."/>
            <person name="Woesten H.A.B."/>
        </authorList>
    </citation>
    <scope>NUCLEOTIDE SEQUENCE [LARGE SCALE GENOMIC DNA]</scope>
    <source>
        <strain evidence="3">H4-8 / FGSC 9210</strain>
    </source>
</reference>
<feature type="region of interest" description="Disordered" evidence="1">
    <location>
        <begin position="165"/>
        <end position="202"/>
    </location>
</feature>
<evidence type="ECO:0000256" key="1">
    <source>
        <dbReference type="SAM" id="MobiDB-lite"/>
    </source>
</evidence>
<feature type="region of interest" description="Disordered" evidence="1">
    <location>
        <begin position="409"/>
        <end position="428"/>
    </location>
</feature>
<evidence type="ECO:0000313" key="2">
    <source>
        <dbReference type="EMBL" id="EFI97163.1"/>
    </source>
</evidence>
<protein>
    <submittedName>
        <fullName evidence="2">Uncharacterized protein</fullName>
    </submittedName>
</protein>
<feature type="region of interest" description="Disordered" evidence="1">
    <location>
        <begin position="513"/>
        <end position="537"/>
    </location>
</feature>
<dbReference type="GeneID" id="9596152"/>
<feature type="compositionally biased region" description="Acidic residues" evidence="1">
    <location>
        <begin position="98"/>
        <end position="108"/>
    </location>
</feature>
<dbReference type="InParanoid" id="D8Q441"/>
<organism evidence="3">
    <name type="scientific">Schizophyllum commune (strain H4-8 / FGSC 9210)</name>
    <name type="common">Split gill fungus</name>
    <dbReference type="NCBI Taxonomy" id="578458"/>
    <lineage>
        <taxon>Eukaryota</taxon>
        <taxon>Fungi</taxon>
        <taxon>Dikarya</taxon>
        <taxon>Basidiomycota</taxon>
        <taxon>Agaricomycotina</taxon>
        <taxon>Agaricomycetes</taxon>
        <taxon>Agaricomycetidae</taxon>
        <taxon>Agaricales</taxon>
        <taxon>Schizophyllaceae</taxon>
        <taxon>Schizophyllum</taxon>
    </lineage>
</organism>
<feature type="region of interest" description="Disordered" evidence="1">
    <location>
        <begin position="219"/>
        <end position="247"/>
    </location>
</feature>
<dbReference type="RefSeq" id="XP_003032066.1">
    <property type="nucleotide sequence ID" value="XM_003032020.1"/>
</dbReference>
<feature type="region of interest" description="Disordered" evidence="1">
    <location>
        <begin position="72"/>
        <end position="148"/>
    </location>
</feature>
<sequence length="606" mass="64889">MLESATRRKRKRSITVEPSCIFDTSPTSEDVEGKNDTSVAVEDEDGPLVDELASPKDSDPLTIEAFLQRSSAARTKTYRGKRKRRRVHFAESDHDYAPSEDDAGEAEDQLCLAADDQPDNDDEPLALLASSPPRCPATAPPRKRKTSLSHRLTIAALECGGTVPVEPELPTTPPRIPLTFVAANGTTKPPKRPRKTGHLVDPRRRAGFGRSISHFRAAAAQRAVNAASPSRPAPASSSTAAPRSNYRAKWRTHAPPMLPKAYLPTCAADSILPPLGKKPHRRQPAQLSATVPLKLVPLEESVVGAKAKTATGRPGRRMARKKDAVLTGPGPLTFVSVLTKKVPQASSSLLHTSRASSPAPTFCMTSVRDRLLGSRQPPIAADTENVTEEIQDHNRTTISDSVDAQNSFYADRSSPLSSNAASKAVSTPTSKNALASTAKHARSSFSELAPFSAFKTPFSINTKTPVTSHVNATRPCTAQTTLPSSTKPLKPLAAFHDRLAETVRTASQLVDAATGALRTPESGPRRRKRASEVSGRKAARQDSLVPASYNVYAGAVCSTSGCLWCSSFDCVAPAAYRDSFAKSHSSALLSCIPSLWLSSSFARISN</sequence>
<gene>
    <name evidence="2" type="ORF">SCHCODRAFT_234682</name>
</gene>
<dbReference type="KEGG" id="scm:SCHCO_02733964"/>
<dbReference type="EMBL" id="GL377306">
    <property type="protein sequence ID" value="EFI97163.1"/>
    <property type="molecule type" value="Genomic_DNA"/>
</dbReference>